<dbReference type="InterPro" id="IPR008966">
    <property type="entry name" value="Adhesion_dom_sf"/>
</dbReference>
<protein>
    <recommendedName>
        <fullName evidence="5">Fimbrial-type adhesion domain-containing protein</fullName>
    </recommendedName>
</protein>
<keyword evidence="7" id="KW-1185">Reference proteome</keyword>
<evidence type="ECO:0000313" key="6">
    <source>
        <dbReference type="EMBL" id="KGD79384.1"/>
    </source>
</evidence>
<organism evidence="6 7">
    <name type="scientific">Tatumella morbirosei</name>
    <dbReference type="NCBI Taxonomy" id="642227"/>
    <lineage>
        <taxon>Bacteria</taxon>
        <taxon>Pseudomonadati</taxon>
        <taxon>Pseudomonadota</taxon>
        <taxon>Gammaproteobacteria</taxon>
        <taxon>Enterobacterales</taxon>
        <taxon>Erwiniaceae</taxon>
        <taxon>Tatumella</taxon>
    </lineage>
</organism>
<name>A0A095TS29_9GAMM</name>
<evidence type="ECO:0000259" key="5">
    <source>
        <dbReference type="Pfam" id="PF00419"/>
    </source>
</evidence>
<keyword evidence="3" id="KW-0732">Signal</keyword>
<dbReference type="Proteomes" id="UP000029577">
    <property type="component" value="Unassembled WGS sequence"/>
</dbReference>
<reference evidence="6" key="1">
    <citation type="submission" date="2014-12" db="EMBL/GenBank/DDBJ databases">
        <title>The draft genome of the Tatumella morbirosei type strain, LMG23360T isolated from pineapple rot.</title>
        <authorList>
            <person name="Smits T.H."/>
            <person name="Palmer M."/>
            <person name="Venter S.N."/>
            <person name="Duffy B."/>
            <person name="Steenkamp E.T."/>
            <person name="Chan W.Y."/>
            <person name="Coutinho T.A."/>
            <person name="Coetzee M.P."/>
            <person name="De Maayer P."/>
        </authorList>
    </citation>
    <scope>NUCLEOTIDE SEQUENCE [LARGE SCALE GENOMIC DNA]</scope>
    <source>
        <strain evidence="6">LMG 23360</strain>
    </source>
</reference>
<proteinExistence type="inferred from homology"/>
<dbReference type="Gene3D" id="2.60.40.1090">
    <property type="entry name" value="Fimbrial-type adhesion domain"/>
    <property type="match status" value="1"/>
</dbReference>
<dbReference type="GO" id="GO:0009289">
    <property type="term" value="C:pilus"/>
    <property type="evidence" value="ECO:0007669"/>
    <property type="project" value="UniProtKB-SubCell"/>
</dbReference>
<feature type="domain" description="Fimbrial-type adhesion" evidence="5">
    <location>
        <begin position="35"/>
        <end position="182"/>
    </location>
</feature>
<evidence type="ECO:0000256" key="1">
    <source>
        <dbReference type="ARBA" id="ARBA00004561"/>
    </source>
</evidence>
<dbReference type="PANTHER" id="PTHR33420:SF12">
    <property type="entry name" value="FIMBRIN-LIKE PROTEIN FIMI-RELATED"/>
    <property type="match status" value="1"/>
</dbReference>
<dbReference type="InterPro" id="IPR000259">
    <property type="entry name" value="Adhesion_dom_fimbrial"/>
</dbReference>
<accession>A0A095TS29</accession>
<comment type="similarity">
    <text evidence="2">Belongs to the fimbrial protein family.</text>
</comment>
<evidence type="ECO:0000256" key="3">
    <source>
        <dbReference type="ARBA" id="ARBA00022729"/>
    </source>
</evidence>
<dbReference type="PANTHER" id="PTHR33420">
    <property type="entry name" value="FIMBRIAL SUBUNIT ELFA-RELATED"/>
    <property type="match status" value="1"/>
</dbReference>
<evidence type="ECO:0000256" key="4">
    <source>
        <dbReference type="ARBA" id="ARBA00023263"/>
    </source>
</evidence>
<dbReference type="eggNOG" id="COG3539">
    <property type="taxonomic scope" value="Bacteria"/>
</dbReference>
<comment type="subcellular location">
    <subcellularLocation>
        <location evidence="1">Fimbrium</location>
    </subcellularLocation>
</comment>
<dbReference type="InterPro" id="IPR036937">
    <property type="entry name" value="Adhesion_dom_fimbrial_sf"/>
</dbReference>
<dbReference type="SUPFAM" id="SSF49401">
    <property type="entry name" value="Bacterial adhesins"/>
    <property type="match status" value="1"/>
</dbReference>
<dbReference type="STRING" id="642227.HA49_02015"/>
<sequence length="182" mass="19791">MRDHDMWRIGLIILIFISQGAQADKNNAAAASGQMQFQGEVIADTCIIDDGNQYLTVDMGQASNSKFKQAGDDSDPVMFSLNFRHCSPNVSRNMVVAFRGVADKQNPDLLAIETGDNDARGIGIALFDDKGNLIPINTGKLVVKPKYAGPLTVNLTARYRSTTDNVSGGIANAQAWFLFTYQ</sequence>
<dbReference type="AlphaFoldDB" id="A0A095TS29"/>
<comment type="caution">
    <text evidence="6">The sequence shown here is derived from an EMBL/GenBank/DDBJ whole genome shotgun (WGS) entry which is preliminary data.</text>
</comment>
<keyword evidence="4" id="KW-0281">Fimbrium</keyword>
<dbReference type="GO" id="GO:0043709">
    <property type="term" value="P:cell adhesion involved in single-species biofilm formation"/>
    <property type="evidence" value="ECO:0007669"/>
    <property type="project" value="TreeGrafter"/>
</dbReference>
<evidence type="ECO:0000256" key="2">
    <source>
        <dbReference type="ARBA" id="ARBA00006671"/>
    </source>
</evidence>
<gene>
    <name evidence="6" type="ORF">HA49_02015</name>
</gene>
<dbReference type="InterPro" id="IPR050263">
    <property type="entry name" value="Bact_Fimbrial_Adh_Pro"/>
</dbReference>
<evidence type="ECO:0000313" key="7">
    <source>
        <dbReference type="Proteomes" id="UP000029577"/>
    </source>
</evidence>
<dbReference type="EMBL" id="JPKR02000005">
    <property type="protein sequence ID" value="KGD79384.1"/>
    <property type="molecule type" value="Genomic_DNA"/>
</dbReference>
<dbReference type="Pfam" id="PF00419">
    <property type="entry name" value="Fimbrial"/>
    <property type="match status" value="1"/>
</dbReference>